<accession>A0A5C6F835</accession>
<evidence type="ECO:0000313" key="4">
    <source>
        <dbReference type="Proteomes" id="UP000317977"/>
    </source>
</evidence>
<dbReference type="SUPFAM" id="SSF48173">
    <property type="entry name" value="Cryptochrome/photolyase FAD-binding domain"/>
    <property type="match status" value="1"/>
</dbReference>
<dbReference type="InterPro" id="IPR002937">
    <property type="entry name" value="Amino_oxidase"/>
</dbReference>
<dbReference type="Gene3D" id="3.90.660.10">
    <property type="match status" value="1"/>
</dbReference>
<keyword evidence="4" id="KW-1185">Reference proteome</keyword>
<dbReference type="InterPro" id="IPR006050">
    <property type="entry name" value="DNA_photolyase_N"/>
</dbReference>
<dbReference type="InterPro" id="IPR036155">
    <property type="entry name" value="Crypto/Photolyase_N_sf"/>
</dbReference>
<dbReference type="AlphaFoldDB" id="A0A5C6F835"/>
<comment type="cofactor">
    <cofactor evidence="1">
        <name>(6R)-5,10-methylene-5,6,7,8-tetrahydrofolate</name>
        <dbReference type="ChEBI" id="CHEBI:15636"/>
    </cofactor>
</comment>
<reference evidence="3 4" key="1">
    <citation type="submission" date="2019-02" db="EMBL/GenBank/DDBJ databases">
        <title>Deep-cultivation of Planctomycetes and their phenomic and genomic characterization uncovers novel biology.</title>
        <authorList>
            <person name="Wiegand S."/>
            <person name="Jogler M."/>
            <person name="Boedeker C."/>
            <person name="Pinto D."/>
            <person name="Vollmers J."/>
            <person name="Rivas-Marin E."/>
            <person name="Kohn T."/>
            <person name="Peeters S.H."/>
            <person name="Heuer A."/>
            <person name="Rast P."/>
            <person name="Oberbeckmann S."/>
            <person name="Bunk B."/>
            <person name="Jeske O."/>
            <person name="Meyerdierks A."/>
            <person name="Storesund J.E."/>
            <person name="Kallscheuer N."/>
            <person name="Luecker S."/>
            <person name="Lage O.M."/>
            <person name="Pohl T."/>
            <person name="Merkel B.J."/>
            <person name="Hornburger P."/>
            <person name="Mueller R.-W."/>
            <person name="Bruemmer F."/>
            <person name="Labrenz M."/>
            <person name="Spormann A.M."/>
            <person name="Op Den Camp H."/>
            <person name="Overmann J."/>
            <person name="Amann R."/>
            <person name="Jetten M.S.M."/>
            <person name="Mascher T."/>
            <person name="Medema M.H."/>
            <person name="Devos D.P."/>
            <person name="Kaster A.-K."/>
            <person name="Ovreas L."/>
            <person name="Rohde M."/>
            <person name="Galperin M.Y."/>
            <person name="Jogler C."/>
        </authorList>
    </citation>
    <scope>NUCLEOTIDE SEQUENCE [LARGE SCALE GENOMIC DNA]</scope>
    <source>
        <strain evidence="3 4">Poly59</strain>
    </source>
</reference>
<dbReference type="PANTHER" id="PTHR10211:SF0">
    <property type="entry name" value="DEOXYRIBODIPYRIMIDINE PHOTO-LYASE"/>
    <property type="match status" value="1"/>
</dbReference>
<dbReference type="Proteomes" id="UP000317977">
    <property type="component" value="Unassembled WGS sequence"/>
</dbReference>
<organism evidence="3 4">
    <name type="scientific">Rubripirellula reticaptiva</name>
    <dbReference type="NCBI Taxonomy" id="2528013"/>
    <lineage>
        <taxon>Bacteria</taxon>
        <taxon>Pseudomonadati</taxon>
        <taxon>Planctomycetota</taxon>
        <taxon>Planctomycetia</taxon>
        <taxon>Pirellulales</taxon>
        <taxon>Pirellulaceae</taxon>
        <taxon>Rubripirellula</taxon>
    </lineage>
</organism>
<dbReference type="Pfam" id="PF00875">
    <property type="entry name" value="DNA_photolyase"/>
    <property type="match status" value="1"/>
</dbReference>
<dbReference type="PROSITE" id="PS51645">
    <property type="entry name" value="PHR_CRY_ALPHA_BETA"/>
    <property type="match status" value="1"/>
</dbReference>
<dbReference type="Gene3D" id="3.40.50.620">
    <property type="entry name" value="HUPs"/>
    <property type="match status" value="1"/>
</dbReference>
<dbReference type="GO" id="GO:0000719">
    <property type="term" value="P:photoreactive repair"/>
    <property type="evidence" value="ECO:0007669"/>
    <property type="project" value="TreeGrafter"/>
</dbReference>
<feature type="domain" description="Photolyase/cryptochrome alpha/beta" evidence="2">
    <location>
        <begin position="31"/>
        <end position="162"/>
    </location>
</feature>
<dbReference type="SUPFAM" id="SSF51905">
    <property type="entry name" value="FAD/NAD(P)-binding domain"/>
    <property type="match status" value="1"/>
</dbReference>
<dbReference type="GO" id="GO:0016491">
    <property type="term" value="F:oxidoreductase activity"/>
    <property type="evidence" value="ECO:0007669"/>
    <property type="project" value="InterPro"/>
</dbReference>
<dbReference type="GO" id="GO:0003904">
    <property type="term" value="F:deoxyribodipyrimidine photo-lyase activity"/>
    <property type="evidence" value="ECO:0007669"/>
    <property type="project" value="UniProtKB-EC"/>
</dbReference>
<dbReference type="PANTHER" id="PTHR10211">
    <property type="entry name" value="DEOXYRIBODIPYRIMIDINE PHOTOLYASE"/>
    <property type="match status" value="1"/>
</dbReference>
<evidence type="ECO:0000259" key="2">
    <source>
        <dbReference type="PROSITE" id="PS51645"/>
    </source>
</evidence>
<dbReference type="InterPro" id="IPR036188">
    <property type="entry name" value="FAD/NAD-bd_sf"/>
</dbReference>
<dbReference type="InterPro" id="IPR052219">
    <property type="entry name" value="Photolyase_Class-2"/>
</dbReference>
<dbReference type="EC" id="4.1.99.3" evidence="3"/>
<gene>
    <name evidence="3" type="primary">phr</name>
    <name evidence="3" type="ORF">Poly59_25700</name>
</gene>
<dbReference type="Pfam" id="PF13450">
    <property type="entry name" value="NAD_binding_8"/>
    <property type="match status" value="1"/>
</dbReference>
<dbReference type="Gene3D" id="1.25.40.80">
    <property type="match status" value="1"/>
</dbReference>
<proteinExistence type="predicted"/>
<dbReference type="SUPFAM" id="SSF52425">
    <property type="entry name" value="Cryptochrome/photolyase, N-terminal domain"/>
    <property type="match status" value="1"/>
</dbReference>
<dbReference type="InterPro" id="IPR014729">
    <property type="entry name" value="Rossmann-like_a/b/a_fold"/>
</dbReference>
<protein>
    <submittedName>
        <fullName evidence="3">Deoxyribodipyrimidine photo-lyase</fullName>
        <ecNumber evidence="3">4.1.99.3</ecNumber>
    </submittedName>
</protein>
<keyword evidence="3" id="KW-0456">Lyase</keyword>
<evidence type="ECO:0000313" key="3">
    <source>
        <dbReference type="EMBL" id="TWU56266.1"/>
    </source>
</evidence>
<dbReference type="Gene3D" id="1.10.579.10">
    <property type="entry name" value="DNA Cyclobutane Dipyrimidine Photolyase, subunit A, domain 3"/>
    <property type="match status" value="1"/>
</dbReference>
<dbReference type="RefSeq" id="WP_246151580.1">
    <property type="nucleotide sequence ID" value="NZ_SJPX01000002.1"/>
</dbReference>
<comment type="caution">
    <text evidence="3">The sequence shown here is derived from an EMBL/GenBank/DDBJ whole genome shotgun (WGS) entry which is preliminary data.</text>
</comment>
<dbReference type="EMBL" id="SJPX01000002">
    <property type="protein sequence ID" value="TWU56266.1"/>
    <property type="molecule type" value="Genomic_DNA"/>
</dbReference>
<name>A0A5C6F835_9BACT</name>
<sequence>MDNGGIYHSLPKPLLERTRLVGPNQVPSRGEFVLYWMRAAIRTDENPALNVAIELANRLELPLLVYQGLSERYPFASDRHHTFVLQGARDVQLEMARRNLPYALHVERSGHRGPHLKTLAQNASSVVTEDMPTEPLRSWTLSLSRKISGALVVVDTACVVPMRLVGRSYERAFEYRDATRDLYSQRVSVPPNDSVLGNSVFGTNGRASIDLPFEPIDLQDCDIASLVGQCEIDHSIGPVSHSPGGSIAGYRRWQEFRNKGLSSYARRRNDVVDDGVSRMSPYLHYGMVAPTRIAREATADQSAGAEKFLDELLIWRELSYAFCHYRRDHGRVSAIPNWARETLREHKRDSRDLLSWETMARGRTGDSIWDAAQRSLLMHGELHNNVRMTWGKAVLKWTPDAKRALARLIDLNHRYALDGRDPASYGGILWCLGQFDRPFSPVQPVYGTVRNRPTDQHAKRIDSIAYQRKVTRPLWNPVPKVAVIGAGISGLTCARTLADHGCDVSVFDKSRGVSGRMSTRRLEDAISFDHGAQYFTARDGRFKRYVESWIDDGIVQRWDGRIVAVEKGVVYSEKVGDQRFVAVPGMSALGKHLASDLKMCLGAQVVAPERANDKWQLATDDGSDLGEFDYVVVAVPSHQATSLLVNAPGLAEQASGVKMNGCWAVMLAFEQSLNIGFDGAFVQQSPLSWIARNNSKPGRNGDRETWVLHADAEWTEAHMEDSPGAIESFLIAEFFRAVGGINVEPSYSAIHRWRFAIPQDPLSADCLLDVQRNIGACGDWCGGPRVEGAFLSGMAIAGRILGQMNMNAAPLLRMDQQLDLF</sequence>
<dbReference type="Gene3D" id="3.50.50.60">
    <property type="entry name" value="FAD/NAD(P)-binding domain"/>
    <property type="match status" value="1"/>
</dbReference>
<evidence type="ECO:0000256" key="1">
    <source>
        <dbReference type="ARBA" id="ARBA00001932"/>
    </source>
</evidence>
<dbReference type="Pfam" id="PF01593">
    <property type="entry name" value="Amino_oxidase"/>
    <property type="match status" value="1"/>
</dbReference>
<dbReference type="InterPro" id="IPR036134">
    <property type="entry name" value="Crypto/Photolyase_FAD-like_sf"/>
</dbReference>